<dbReference type="GO" id="GO:0005525">
    <property type="term" value="F:GTP binding"/>
    <property type="evidence" value="ECO:0007669"/>
    <property type="project" value="UniProtKB-KW"/>
</dbReference>
<dbReference type="Proteomes" id="UP000005095">
    <property type="component" value="Chromosome"/>
</dbReference>
<evidence type="ECO:0000256" key="2">
    <source>
        <dbReference type="ARBA" id="ARBA00022695"/>
    </source>
</evidence>
<dbReference type="PANTHER" id="PTHR40392">
    <property type="entry name" value="2-PHOSPHO-L-LACTATE GUANYLYLTRANSFERASE"/>
    <property type="match status" value="1"/>
</dbReference>
<dbReference type="InterPro" id="IPR002835">
    <property type="entry name" value="CofC"/>
</dbReference>
<dbReference type="InterPro" id="IPR029044">
    <property type="entry name" value="Nucleotide-diphossugar_trans"/>
</dbReference>
<comment type="catalytic activity">
    <reaction evidence="5">
        <text>(2S)-2-phospholactate + GTP + H(+) = (2S)-lactyl-2-diphospho-5'-guanosine + diphosphate</text>
        <dbReference type="Rhea" id="RHEA:63424"/>
        <dbReference type="ChEBI" id="CHEBI:15378"/>
        <dbReference type="ChEBI" id="CHEBI:33019"/>
        <dbReference type="ChEBI" id="CHEBI:37565"/>
        <dbReference type="ChEBI" id="CHEBI:59435"/>
        <dbReference type="ChEBI" id="CHEBI:59906"/>
        <dbReference type="EC" id="2.7.7.68"/>
    </reaction>
</comment>
<dbReference type="Pfam" id="PF01983">
    <property type="entry name" value="CofC"/>
    <property type="match status" value="1"/>
</dbReference>
<dbReference type="STRING" id="28892.Metli_0598"/>
<keyword evidence="1 5" id="KW-0808">Transferase</keyword>
<dbReference type="Gene3D" id="6.10.140.50">
    <property type="match status" value="1"/>
</dbReference>
<comment type="subunit">
    <text evidence="5">Homodimer.</text>
</comment>
<keyword evidence="7" id="KW-1185">Reference proteome</keyword>
<reference evidence="6 7" key="1">
    <citation type="submission" date="2011-08" db="EMBL/GenBank/DDBJ databases">
        <title>The complete genome of Methanofollis liminatans DSM 4140.</title>
        <authorList>
            <consortium name="US DOE Joint Genome Institute (JGI-PGF)"/>
            <person name="Lucas S."/>
            <person name="Han J."/>
            <person name="Lapidus A."/>
            <person name="Bruce D."/>
            <person name="Goodwin L."/>
            <person name="Pitluck S."/>
            <person name="Peters L."/>
            <person name="Kyrpides N."/>
            <person name="Mavromatis K."/>
            <person name="Ivanova N."/>
            <person name="Mikhailova N."/>
            <person name="Lu M."/>
            <person name="Detter J.C."/>
            <person name="Tapia R."/>
            <person name="Han C."/>
            <person name="Land M."/>
            <person name="Hauser L."/>
            <person name="Markowitz V."/>
            <person name="Cheng J.-F."/>
            <person name="Hugenholtz P."/>
            <person name="Woyke T."/>
            <person name="Wu D."/>
            <person name="Spring S."/>
            <person name="Schuler E."/>
            <person name="Brambilla E."/>
            <person name="Klenk H.-P."/>
            <person name="Eisen J.A."/>
        </authorList>
    </citation>
    <scope>NUCLEOTIDE SEQUENCE [LARGE SCALE GENOMIC DNA]</scope>
    <source>
        <strain evidence="6 7">DSM 4140</strain>
    </source>
</reference>
<evidence type="ECO:0000256" key="1">
    <source>
        <dbReference type="ARBA" id="ARBA00022679"/>
    </source>
</evidence>
<keyword evidence="2 5" id="KW-0548">Nucleotidyltransferase</keyword>
<evidence type="ECO:0000313" key="7">
    <source>
        <dbReference type="Proteomes" id="UP000005095"/>
    </source>
</evidence>
<dbReference type="Gene3D" id="3.90.550.10">
    <property type="entry name" value="Spore Coat Polysaccharide Biosynthesis Protein SpsA, Chain A"/>
    <property type="match status" value="1"/>
</dbReference>
<dbReference type="OrthoDB" id="11179at2157"/>
<keyword evidence="4 5" id="KW-0342">GTP-binding</keyword>
<dbReference type="RefSeq" id="WP_004037863.1">
    <property type="nucleotide sequence ID" value="NZ_CM001555.1"/>
</dbReference>
<dbReference type="GO" id="GO:0052645">
    <property type="term" value="P:F420-0 metabolic process"/>
    <property type="evidence" value="ECO:0007669"/>
    <property type="project" value="UniProtKB-UniRule"/>
</dbReference>
<dbReference type="GO" id="GO:0043814">
    <property type="term" value="F:phospholactate guanylyltransferase activity"/>
    <property type="evidence" value="ECO:0007669"/>
    <property type="project" value="UniProtKB-EC"/>
</dbReference>
<name>J1L1L1_9EURY</name>
<comment type="similarity">
    <text evidence="5">Belongs to the CofC family.</text>
</comment>
<dbReference type="UniPathway" id="UPA00071"/>
<keyword evidence="3 5" id="KW-0547">Nucleotide-binding</keyword>
<dbReference type="EMBL" id="CM001555">
    <property type="protein sequence ID" value="EJG06565.1"/>
    <property type="molecule type" value="Genomic_DNA"/>
</dbReference>
<dbReference type="NCBIfam" id="TIGR03552">
    <property type="entry name" value="F420_cofC"/>
    <property type="match status" value="1"/>
</dbReference>
<gene>
    <name evidence="5" type="primary">cofC</name>
    <name evidence="6" type="ORF">Metli_0598</name>
</gene>
<evidence type="ECO:0000256" key="3">
    <source>
        <dbReference type="ARBA" id="ARBA00022741"/>
    </source>
</evidence>
<dbReference type="HAMAP" id="MF_02114">
    <property type="entry name" value="CofC"/>
    <property type="match status" value="1"/>
</dbReference>
<organism evidence="6 7">
    <name type="scientific">Methanofollis liminatans DSM 4140</name>
    <dbReference type="NCBI Taxonomy" id="28892"/>
    <lineage>
        <taxon>Archaea</taxon>
        <taxon>Methanobacteriati</taxon>
        <taxon>Methanobacteriota</taxon>
        <taxon>Stenosarchaea group</taxon>
        <taxon>Methanomicrobia</taxon>
        <taxon>Methanomicrobiales</taxon>
        <taxon>Methanomicrobiaceae</taxon>
        <taxon>Methanofollis</taxon>
    </lineage>
</organism>
<dbReference type="EC" id="2.7.7.68" evidence="5"/>
<protein>
    <recommendedName>
        <fullName evidence="5">2-phospho-L-lactate guanylyltransferase</fullName>
        <shortName evidence="5">LP guanylyltransferase</shortName>
        <ecNumber evidence="5">2.7.7.68</ecNumber>
    </recommendedName>
</protein>
<dbReference type="HOGENOM" id="CLU_076569_2_0_2"/>
<accession>J1L1L1</accession>
<evidence type="ECO:0000256" key="4">
    <source>
        <dbReference type="ARBA" id="ARBA00023134"/>
    </source>
</evidence>
<dbReference type="PANTHER" id="PTHR40392:SF1">
    <property type="entry name" value="2-PHOSPHO-L-LACTATE GUANYLYLTRANSFERASE"/>
    <property type="match status" value="1"/>
</dbReference>
<dbReference type="SUPFAM" id="SSF53448">
    <property type="entry name" value="Nucleotide-diphospho-sugar transferases"/>
    <property type="match status" value="1"/>
</dbReference>
<proteinExistence type="inferred from homology"/>
<comment type="pathway">
    <text evidence="5">Cofactor biosynthesis; coenzyme F420 biosynthesis.</text>
</comment>
<dbReference type="AlphaFoldDB" id="J1L1L1"/>
<comment type="function">
    <text evidence="5">Guanylyltransferase that catalyzes the activation of (2S)-2-phospholactate (2-PL) as (2S)-lactyl-2-diphospho-5'-guanosine, via the condensation of 2-PL with GTP. It is involved in the biosynthesis of coenzyme F420, a hydride carrier cofactor.</text>
</comment>
<evidence type="ECO:0000313" key="6">
    <source>
        <dbReference type="EMBL" id="EJG06565.1"/>
    </source>
</evidence>
<sequence length="213" mass="22907">MAIDAVIPFKPKNPKTRLSCVMEQEEREAFAQAMLSDVIAAAQAGGCSPLLLCTSPYERPGARTLLDPDGLNESLNRLLATSKSPILIIMADLPLADGAAVSRLVSTAADMAVVPGRGGGTNAIFLREPSRFRVNYYGASFLKHMQIAMDAGLSVDVVDSFRLHTDVDEKEDLVEVLIHGKGEARRCLESLGFTLSIEGGRVGVKRGAHKETR</sequence>
<evidence type="ECO:0000256" key="5">
    <source>
        <dbReference type="HAMAP-Rule" id="MF_02114"/>
    </source>
</evidence>